<organism evidence="1">
    <name type="scientific">marine sediment metagenome</name>
    <dbReference type="NCBI Taxonomy" id="412755"/>
    <lineage>
        <taxon>unclassified sequences</taxon>
        <taxon>metagenomes</taxon>
        <taxon>ecological metagenomes</taxon>
    </lineage>
</organism>
<gene>
    <name evidence="1" type="ORF">S01H1_64537</name>
</gene>
<dbReference type="EMBL" id="BARS01042546">
    <property type="protein sequence ID" value="GAG30057.1"/>
    <property type="molecule type" value="Genomic_DNA"/>
</dbReference>
<evidence type="ECO:0000313" key="1">
    <source>
        <dbReference type="EMBL" id="GAG30057.1"/>
    </source>
</evidence>
<protein>
    <submittedName>
        <fullName evidence="1">Uncharacterized protein</fullName>
    </submittedName>
</protein>
<sequence>MRNEIKKLFKEKELFHKDLAKLSFEQKIKMLVRLQEIANDMKSVVGKKKRTVWKV</sequence>
<comment type="caution">
    <text evidence="1">The sequence shown here is derived from an EMBL/GenBank/DDBJ whole genome shotgun (WGS) entry which is preliminary data.</text>
</comment>
<reference evidence="1" key="1">
    <citation type="journal article" date="2014" name="Front. Microbiol.">
        <title>High frequency of phylogenetically diverse reductive dehalogenase-homologous genes in deep subseafloor sedimentary metagenomes.</title>
        <authorList>
            <person name="Kawai M."/>
            <person name="Futagami T."/>
            <person name="Toyoda A."/>
            <person name="Takaki Y."/>
            <person name="Nishi S."/>
            <person name="Hori S."/>
            <person name="Arai W."/>
            <person name="Tsubouchi T."/>
            <person name="Morono Y."/>
            <person name="Uchiyama I."/>
            <person name="Ito T."/>
            <person name="Fujiyama A."/>
            <person name="Inagaki F."/>
            <person name="Takami H."/>
        </authorList>
    </citation>
    <scope>NUCLEOTIDE SEQUENCE</scope>
    <source>
        <strain evidence="1">Expedition CK06-06</strain>
    </source>
</reference>
<proteinExistence type="predicted"/>
<name>X0X3T1_9ZZZZ</name>
<accession>X0X3T1</accession>
<dbReference type="AlphaFoldDB" id="X0X3T1"/>